<dbReference type="PANTHER" id="PTHR10622:SF10">
    <property type="entry name" value="HET DOMAIN-CONTAINING PROTEIN"/>
    <property type="match status" value="1"/>
</dbReference>
<keyword evidence="3" id="KW-1185">Reference proteome</keyword>
<feature type="domain" description="Heterokaryon incompatibility" evidence="1">
    <location>
        <begin position="28"/>
        <end position="117"/>
    </location>
</feature>
<dbReference type="PANTHER" id="PTHR10622">
    <property type="entry name" value="HET DOMAIN-CONTAINING PROTEIN"/>
    <property type="match status" value="1"/>
</dbReference>
<protein>
    <submittedName>
        <fullName evidence="2">HET-domain-containing protein</fullName>
    </submittedName>
</protein>
<dbReference type="OrthoDB" id="674604at2759"/>
<dbReference type="Proteomes" id="UP000297245">
    <property type="component" value="Unassembled WGS sequence"/>
</dbReference>
<evidence type="ECO:0000259" key="1">
    <source>
        <dbReference type="Pfam" id="PF06985"/>
    </source>
</evidence>
<evidence type="ECO:0000313" key="3">
    <source>
        <dbReference type="Proteomes" id="UP000297245"/>
    </source>
</evidence>
<dbReference type="Pfam" id="PF06985">
    <property type="entry name" value="HET"/>
    <property type="match status" value="1"/>
</dbReference>
<accession>A0A4S8L699</accession>
<dbReference type="AlphaFoldDB" id="A0A4S8L699"/>
<organism evidence="2 3">
    <name type="scientific">Dendrothele bispora (strain CBS 962.96)</name>
    <dbReference type="NCBI Taxonomy" id="1314807"/>
    <lineage>
        <taxon>Eukaryota</taxon>
        <taxon>Fungi</taxon>
        <taxon>Dikarya</taxon>
        <taxon>Basidiomycota</taxon>
        <taxon>Agaricomycotina</taxon>
        <taxon>Agaricomycetes</taxon>
        <taxon>Agaricomycetidae</taxon>
        <taxon>Agaricales</taxon>
        <taxon>Agaricales incertae sedis</taxon>
        <taxon>Dendrothele</taxon>
    </lineage>
</organism>
<dbReference type="InterPro" id="IPR010730">
    <property type="entry name" value="HET"/>
</dbReference>
<gene>
    <name evidence="2" type="ORF">K435DRAFT_765566</name>
</gene>
<evidence type="ECO:0000313" key="2">
    <source>
        <dbReference type="EMBL" id="THU83913.1"/>
    </source>
</evidence>
<name>A0A4S8L699_DENBC</name>
<sequence>MTTGPRRLIDTHSFQFAEFGESDVSPPYAILSHRWIEGEEVTFQEFLNPGGREEMKKKSGYRKILRACMKAQNDGINFIWIDTCCIDKGNHDEVARDIKSMYAYYENSVVCYAYLVDVYKWYYGKESSRYREQWRKWMFEDSEWFQRGWTLQELLAPKEVVFFSHKWNKIGTREGLKELICSVTAIPLELLGGKSSLKDFDVKTRMSWAMGRMTTKPPDRAYCLLGILDITVEPDYDEDVETAFRRLQDAFEKAHPGYLDAESHEKSLINSLVYQNVNDRMQTTSRRPRPTGDSVEDRRQYMGMCNLYASYRSFNKRRYLVPSSRDHVA</sequence>
<dbReference type="EMBL" id="ML179634">
    <property type="protein sequence ID" value="THU83913.1"/>
    <property type="molecule type" value="Genomic_DNA"/>
</dbReference>
<reference evidence="2 3" key="1">
    <citation type="journal article" date="2019" name="Nat. Ecol. Evol.">
        <title>Megaphylogeny resolves global patterns of mushroom evolution.</title>
        <authorList>
            <person name="Varga T."/>
            <person name="Krizsan K."/>
            <person name="Foldi C."/>
            <person name="Dima B."/>
            <person name="Sanchez-Garcia M."/>
            <person name="Sanchez-Ramirez S."/>
            <person name="Szollosi G.J."/>
            <person name="Szarkandi J.G."/>
            <person name="Papp V."/>
            <person name="Albert L."/>
            <person name="Andreopoulos W."/>
            <person name="Angelini C."/>
            <person name="Antonin V."/>
            <person name="Barry K.W."/>
            <person name="Bougher N.L."/>
            <person name="Buchanan P."/>
            <person name="Buyck B."/>
            <person name="Bense V."/>
            <person name="Catcheside P."/>
            <person name="Chovatia M."/>
            <person name="Cooper J."/>
            <person name="Damon W."/>
            <person name="Desjardin D."/>
            <person name="Finy P."/>
            <person name="Geml J."/>
            <person name="Haridas S."/>
            <person name="Hughes K."/>
            <person name="Justo A."/>
            <person name="Karasinski D."/>
            <person name="Kautmanova I."/>
            <person name="Kiss B."/>
            <person name="Kocsube S."/>
            <person name="Kotiranta H."/>
            <person name="LaButti K.M."/>
            <person name="Lechner B.E."/>
            <person name="Liimatainen K."/>
            <person name="Lipzen A."/>
            <person name="Lukacs Z."/>
            <person name="Mihaltcheva S."/>
            <person name="Morgado L.N."/>
            <person name="Niskanen T."/>
            <person name="Noordeloos M.E."/>
            <person name="Ohm R.A."/>
            <person name="Ortiz-Santana B."/>
            <person name="Ovrebo C."/>
            <person name="Racz N."/>
            <person name="Riley R."/>
            <person name="Savchenko A."/>
            <person name="Shiryaev A."/>
            <person name="Soop K."/>
            <person name="Spirin V."/>
            <person name="Szebenyi C."/>
            <person name="Tomsovsky M."/>
            <person name="Tulloss R.E."/>
            <person name="Uehling J."/>
            <person name="Grigoriev I.V."/>
            <person name="Vagvolgyi C."/>
            <person name="Papp T."/>
            <person name="Martin F.M."/>
            <person name="Miettinen O."/>
            <person name="Hibbett D.S."/>
            <person name="Nagy L.G."/>
        </authorList>
    </citation>
    <scope>NUCLEOTIDE SEQUENCE [LARGE SCALE GENOMIC DNA]</scope>
    <source>
        <strain evidence="2 3">CBS 962.96</strain>
    </source>
</reference>
<proteinExistence type="predicted"/>